<sequence length="192" mass="19830">MVDPAAALGAALQGQAALGLTGAARGFDRAPGLLPGLRLIDTVAGVVGVERISGQLAKLAVKLALRGDQASQQAARAMVDLMRSRVPRDTGLLLNGIGYRRAGDLYVVEATADRAGTDYALAVEAGHHAGGTHADADLFADTTGQGGRRLRPSHEADVPGQPFFYGSAREALADWHRALDDGIGAAAREAEL</sequence>
<dbReference type="EMBL" id="JACJIM010000002">
    <property type="protein sequence ID" value="MBA9061687.1"/>
    <property type="molecule type" value="Genomic_DNA"/>
</dbReference>
<evidence type="ECO:0000313" key="1">
    <source>
        <dbReference type="EMBL" id="MBA9061687.1"/>
    </source>
</evidence>
<keyword evidence="2" id="KW-1185">Reference proteome</keyword>
<dbReference type="RefSeq" id="WP_182591528.1">
    <property type="nucleotide sequence ID" value="NZ_JACJIM010000002.1"/>
</dbReference>
<dbReference type="Proteomes" id="UP000565455">
    <property type="component" value="Unassembled WGS sequence"/>
</dbReference>
<dbReference type="GeneID" id="96602805"/>
<gene>
    <name evidence="1" type="ORF">GGQ91_001064</name>
</gene>
<reference evidence="1 2" key="1">
    <citation type="submission" date="2020-08" db="EMBL/GenBank/DDBJ databases">
        <title>Genomic Encyclopedia of Type Strains, Phase IV (KMG-IV): sequencing the most valuable type-strain genomes for metagenomic binning, comparative biology and taxonomic classification.</title>
        <authorList>
            <person name="Goeker M."/>
        </authorList>
    </citation>
    <scope>NUCLEOTIDE SEQUENCE [LARGE SCALE GENOMIC DNA]</scope>
    <source>
        <strain evidence="1 2">DSM 5686</strain>
    </source>
</reference>
<accession>A0ABR6D6I3</accession>
<organism evidence="1 2">
    <name type="scientific">Methylobacterium fujisawaense</name>
    <dbReference type="NCBI Taxonomy" id="107400"/>
    <lineage>
        <taxon>Bacteria</taxon>
        <taxon>Pseudomonadati</taxon>
        <taxon>Pseudomonadota</taxon>
        <taxon>Alphaproteobacteria</taxon>
        <taxon>Hyphomicrobiales</taxon>
        <taxon>Methylobacteriaceae</taxon>
        <taxon>Methylobacterium</taxon>
    </lineage>
</organism>
<protein>
    <submittedName>
        <fullName evidence="1">Uncharacterized protein</fullName>
    </submittedName>
</protein>
<evidence type="ECO:0000313" key="2">
    <source>
        <dbReference type="Proteomes" id="UP000565455"/>
    </source>
</evidence>
<proteinExistence type="predicted"/>
<name>A0ABR6D6I3_9HYPH</name>
<comment type="caution">
    <text evidence="1">The sequence shown here is derived from an EMBL/GenBank/DDBJ whole genome shotgun (WGS) entry which is preliminary data.</text>
</comment>